<reference evidence="1" key="2">
    <citation type="submission" date="2023-06" db="EMBL/GenBank/DDBJ databases">
        <authorList>
            <person name="Ma L."/>
            <person name="Liu K.-W."/>
            <person name="Li Z."/>
            <person name="Hsiao Y.-Y."/>
            <person name="Qi Y."/>
            <person name="Fu T."/>
            <person name="Tang G."/>
            <person name="Zhang D."/>
            <person name="Sun W.-H."/>
            <person name="Liu D.-K."/>
            <person name="Li Y."/>
            <person name="Chen G.-Z."/>
            <person name="Liu X.-D."/>
            <person name="Liao X.-Y."/>
            <person name="Jiang Y.-T."/>
            <person name="Yu X."/>
            <person name="Hao Y."/>
            <person name="Huang J."/>
            <person name="Zhao X.-W."/>
            <person name="Ke S."/>
            <person name="Chen Y.-Y."/>
            <person name="Wu W.-L."/>
            <person name="Hsu J.-L."/>
            <person name="Lin Y.-F."/>
            <person name="Huang M.-D."/>
            <person name="Li C.-Y."/>
            <person name="Huang L."/>
            <person name="Wang Z.-W."/>
            <person name="Zhao X."/>
            <person name="Zhong W.-Y."/>
            <person name="Peng D.-H."/>
            <person name="Ahmad S."/>
            <person name="Lan S."/>
            <person name="Zhang J.-S."/>
            <person name="Tsai W.-C."/>
            <person name="Van De Peer Y."/>
            <person name="Liu Z.-J."/>
        </authorList>
    </citation>
    <scope>NUCLEOTIDE SEQUENCE</scope>
    <source>
        <strain evidence="1">CP</strain>
        <tissue evidence="1">Leaves</tissue>
    </source>
</reference>
<accession>A0AAV9ETB5</accession>
<proteinExistence type="predicted"/>
<gene>
    <name evidence="1" type="ORF">QJS10_CPA05g01874</name>
</gene>
<evidence type="ECO:0000313" key="2">
    <source>
        <dbReference type="Proteomes" id="UP001180020"/>
    </source>
</evidence>
<sequence length="84" mass="8987">MINWEVIKVAVHLRTANRGCWRSRAAATEAIGGPGSSSRGRWMCRQQQQGPLDVQAEAAGVVGYAGSSNRRVGSSAVRVCDDDN</sequence>
<dbReference type="Proteomes" id="UP001180020">
    <property type="component" value="Unassembled WGS sequence"/>
</dbReference>
<name>A0AAV9ETB5_ACOCL</name>
<dbReference type="AlphaFoldDB" id="A0AAV9ETB5"/>
<evidence type="ECO:0000313" key="1">
    <source>
        <dbReference type="EMBL" id="KAK1316948.1"/>
    </source>
</evidence>
<protein>
    <submittedName>
        <fullName evidence="1">Uncharacterized protein</fullName>
    </submittedName>
</protein>
<keyword evidence="2" id="KW-1185">Reference proteome</keyword>
<dbReference type="EMBL" id="JAUJYO010000005">
    <property type="protein sequence ID" value="KAK1316948.1"/>
    <property type="molecule type" value="Genomic_DNA"/>
</dbReference>
<organism evidence="1 2">
    <name type="scientific">Acorus calamus</name>
    <name type="common">Sweet flag</name>
    <dbReference type="NCBI Taxonomy" id="4465"/>
    <lineage>
        <taxon>Eukaryota</taxon>
        <taxon>Viridiplantae</taxon>
        <taxon>Streptophyta</taxon>
        <taxon>Embryophyta</taxon>
        <taxon>Tracheophyta</taxon>
        <taxon>Spermatophyta</taxon>
        <taxon>Magnoliopsida</taxon>
        <taxon>Liliopsida</taxon>
        <taxon>Acoraceae</taxon>
        <taxon>Acorus</taxon>
    </lineage>
</organism>
<reference evidence="1" key="1">
    <citation type="journal article" date="2023" name="Nat. Commun.">
        <title>Diploid and tetraploid genomes of Acorus and the evolution of monocots.</title>
        <authorList>
            <person name="Ma L."/>
            <person name="Liu K.W."/>
            <person name="Li Z."/>
            <person name="Hsiao Y.Y."/>
            <person name="Qi Y."/>
            <person name="Fu T."/>
            <person name="Tang G.D."/>
            <person name="Zhang D."/>
            <person name="Sun W.H."/>
            <person name="Liu D.K."/>
            <person name="Li Y."/>
            <person name="Chen G.Z."/>
            <person name="Liu X.D."/>
            <person name="Liao X.Y."/>
            <person name="Jiang Y.T."/>
            <person name="Yu X."/>
            <person name="Hao Y."/>
            <person name="Huang J."/>
            <person name="Zhao X.W."/>
            <person name="Ke S."/>
            <person name="Chen Y.Y."/>
            <person name="Wu W.L."/>
            <person name="Hsu J.L."/>
            <person name="Lin Y.F."/>
            <person name="Huang M.D."/>
            <person name="Li C.Y."/>
            <person name="Huang L."/>
            <person name="Wang Z.W."/>
            <person name="Zhao X."/>
            <person name="Zhong W.Y."/>
            <person name="Peng D.H."/>
            <person name="Ahmad S."/>
            <person name="Lan S."/>
            <person name="Zhang J.S."/>
            <person name="Tsai W.C."/>
            <person name="Van de Peer Y."/>
            <person name="Liu Z.J."/>
        </authorList>
    </citation>
    <scope>NUCLEOTIDE SEQUENCE</scope>
    <source>
        <strain evidence="1">CP</strain>
    </source>
</reference>
<comment type="caution">
    <text evidence="1">The sequence shown here is derived from an EMBL/GenBank/DDBJ whole genome shotgun (WGS) entry which is preliminary data.</text>
</comment>